<dbReference type="Pfam" id="PF20283">
    <property type="entry name" value="CTD7"/>
    <property type="match status" value="1"/>
</dbReference>
<dbReference type="InterPro" id="IPR046913">
    <property type="entry name" value="ABC-3C_CTD7"/>
</dbReference>
<dbReference type="EMBL" id="VOBL01000008">
    <property type="protein sequence ID" value="KAA0977173.1"/>
    <property type="molecule type" value="Genomic_DNA"/>
</dbReference>
<feature type="domain" description="ABC-three component systems C-terminal" evidence="1">
    <location>
        <begin position="263"/>
        <end position="389"/>
    </location>
</feature>
<protein>
    <recommendedName>
        <fullName evidence="1">ABC-three component systems C-terminal domain-containing protein</fullName>
    </recommendedName>
</protein>
<dbReference type="RefSeq" id="WP_149619548.1">
    <property type="nucleotide sequence ID" value="NZ_VOBL01000008.1"/>
</dbReference>
<evidence type="ECO:0000313" key="3">
    <source>
        <dbReference type="Proteomes" id="UP000323856"/>
    </source>
</evidence>
<dbReference type="AlphaFoldDB" id="A0A5B0EE68"/>
<dbReference type="OrthoDB" id="2786695at2"/>
<accession>A0A5B0EE68</accession>
<organism evidence="2 3">
    <name type="scientific">Paeniglutamicibacter gangotriensis</name>
    <dbReference type="NCBI Taxonomy" id="254787"/>
    <lineage>
        <taxon>Bacteria</taxon>
        <taxon>Bacillati</taxon>
        <taxon>Actinomycetota</taxon>
        <taxon>Actinomycetes</taxon>
        <taxon>Micrococcales</taxon>
        <taxon>Micrococcaceae</taxon>
        <taxon>Paeniglutamicibacter</taxon>
    </lineage>
</organism>
<reference evidence="2 3" key="1">
    <citation type="submission" date="2019-07" db="EMBL/GenBank/DDBJ databases">
        <title>Analysis of the biochemical properties, biological activity and biotechnological potential of siderophores and biosurfactants produced by Antarctic psychrotolerant bacteria.</title>
        <authorList>
            <person name="Styczynski M."/>
            <person name="Krucon T."/>
            <person name="Decewicz P."/>
            <person name="Dziewit L."/>
        </authorList>
    </citation>
    <scope>NUCLEOTIDE SEQUENCE [LARGE SCALE GENOMIC DNA]</scope>
    <source>
        <strain evidence="2 3">ANT_H27</strain>
    </source>
</reference>
<proteinExistence type="predicted"/>
<comment type="caution">
    <text evidence="2">The sequence shown here is derived from an EMBL/GenBank/DDBJ whole genome shotgun (WGS) entry which is preliminary data.</text>
</comment>
<sequence>MVDSNRFGAAGAALGYIAQIEYALLIALERMDREEDLRLSLETADDITFEVGGRVELWQTKHHIARQGSLGDRSPDLWKTLHNWIESSDGESACFLFSTVTASADSAAGLLRPMRTKADVDAARAKLDVAAQPGGNKASAEYYAKYLSLDSEQRLNLLERVTVLDGAVTAEHITDRLVASVRKATVRSRRGPLVERLRGWWHGRALNHLSRIASGESEWIKIEEIEAQLLFIAQSLRDDNLPLDYSDEPEPTPGEVKEDDRVFVEQLKVIMLHHERIRQAVYDHNRAFLQRSKWQREHLIAIGELEAYDRRLREEWNRVFLPLEEPSSVEEPSDSAKCISARQLYARIQERSLPEIRPNVNSGYIPLGSMHILADRLRIGWHPDWVELLKHRLSEVQGSKESRGAA</sequence>
<gene>
    <name evidence="2" type="ORF">FQ154_09765</name>
</gene>
<name>A0A5B0EE68_9MICC</name>
<evidence type="ECO:0000313" key="2">
    <source>
        <dbReference type="EMBL" id="KAA0977173.1"/>
    </source>
</evidence>
<dbReference type="Proteomes" id="UP000323856">
    <property type="component" value="Unassembled WGS sequence"/>
</dbReference>
<evidence type="ECO:0000259" key="1">
    <source>
        <dbReference type="Pfam" id="PF20283"/>
    </source>
</evidence>